<feature type="transmembrane region" description="Helical" evidence="1">
    <location>
        <begin position="30"/>
        <end position="50"/>
    </location>
</feature>
<keyword evidence="1" id="KW-0472">Membrane</keyword>
<keyword evidence="1" id="KW-1133">Transmembrane helix</keyword>
<dbReference type="Pfam" id="PF00106">
    <property type="entry name" value="adh_short"/>
    <property type="match status" value="2"/>
</dbReference>
<accession>A0A2S4W6T2</accession>
<comment type="caution">
    <text evidence="2">The sequence shown here is derived from an EMBL/GenBank/DDBJ whole genome shotgun (WGS) entry which is preliminary data.</text>
</comment>
<gene>
    <name evidence="2" type="ORF">PSHT_06339</name>
</gene>
<dbReference type="GO" id="GO:0005789">
    <property type="term" value="C:endoplasmic reticulum membrane"/>
    <property type="evidence" value="ECO:0007669"/>
    <property type="project" value="TreeGrafter"/>
</dbReference>
<dbReference type="GO" id="GO:0006666">
    <property type="term" value="P:3-keto-sphinganine metabolic process"/>
    <property type="evidence" value="ECO:0007669"/>
    <property type="project" value="TreeGrafter"/>
</dbReference>
<sequence>MSISASTYTVNLLKELIFIHYARSPRGPSWFDRSTITVILVCTVLTLGMVQFRKNKFNPKHCYIGGGSQGLGLALGCLLASRGAHVTIVSRSQKKLDEALEKIKTFRTSPSQKFASLAYDLSSVEGAEEAMDAAAEPFDGKVPDHVFSCTGGAAGILGFFIELTPEQLKHSVDVNYWTAVWTARVKSRVIPTHRDQHGELIASISYNQAAGRRMAKQGVRGSIVLTSSVLGFFAIPGYSAYTAIKHAIRGLAESLRIEFLLYNINVHCYFPATIYSPGFEEEQKSKPELTKIIEGADEGLTPEDCALRLIQSDTSFGTVCEECHPSRTILDPIFAAIAPTWSWVLLSLIEYLVPKLDSNIAWLVNKTGLVVIIGGLY</sequence>
<dbReference type="InterPro" id="IPR036291">
    <property type="entry name" value="NAD(P)-bd_dom_sf"/>
</dbReference>
<proteinExistence type="predicted"/>
<dbReference type="Gene3D" id="3.40.50.720">
    <property type="entry name" value="NAD(P)-binding Rossmann-like Domain"/>
    <property type="match status" value="1"/>
</dbReference>
<evidence type="ECO:0008006" key="4">
    <source>
        <dbReference type="Google" id="ProtNLM"/>
    </source>
</evidence>
<dbReference type="SUPFAM" id="SSF51735">
    <property type="entry name" value="NAD(P)-binding Rossmann-fold domains"/>
    <property type="match status" value="1"/>
</dbReference>
<evidence type="ECO:0000256" key="1">
    <source>
        <dbReference type="SAM" id="Phobius"/>
    </source>
</evidence>
<dbReference type="EMBL" id="PKSM01000074">
    <property type="protein sequence ID" value="POW17473.1"/>
    <property type="molecule type" value="Genomic_DNA"/>
</dbReference>
<dbReference type="VEuPathDB" id="FungiDB:PSTT_11372"/>
<protein>
    <recommendedName>
        <fullName evidence="4">3-dehydrosphinganine reductase</fullName>
    </recommendedName>
</protein>
<reference evidence="3" key="3">
    <citation type="journal article" date="2018" name="Mol. Plant Microbe Interact.">
        <title>Genome sequence resources for the wheat stripe rust pathogen (Puccinia striiformis f. sp. tritici) and the barley stripe rust pathogen (Puccinia striiformis f. sp. hordei).</title>
        <authorList>
            <person name="Xia C."/>
            <person name="Wang M."/>
            <person name="Yin C."/>
            <person name="Cornejo O.E."/>
            <person name="Hulbert S.H."/>
            <person name="Chen X."/>
        </authorList>
    </citation>
    <scope>NUCLEOTIDE SEQUENCE [LARGE SCALE GENOMIC DNA]</scope>
    <source>
        <strain evidence="3">93TX-2</strain>
    </source>
</reference>
<dbReference type="PRINTS" id="PR00081">
    <property type="entry name" value="GDHRDH"/>
</dbReference>
<evidence type="ECO:0000313" key="3">
    <source>
        <dbReference type="Proteomes" id="UP000238274"/>
    </source>
</evidence>
<keyword evidence="1" id="KW-0812">Transmembrane</keyword>
<keyword evidence="3" id="KW-1185">Reference proteome</keyword>
<dbReference type="PANTHER" id="PTHR43550">
    <property type="entry name" value="3-KETODIHYDROSPHINGOSINE REDUCTASE"/>
    <property type="match status" value="1"/>
</dbReference>
<name>A0A2S4W6T2_9BASI</name>
<dbReference type="PANTHER" id="PTHR43550:SF3">
    <property type="entry name" value="3-KETODIHYDROSPHINGOSINE REDUCTASE"/>
    <property type="match status" value="1"/>
</dbReference>
<dbReference type="Proteomes" id="UP000238274">
    <property type="component" value="Unassembled WGS sequence"/>
</dbReference>
<dbReference type="VEuPathDB" id="FungiDB:PSHT_06339"/>
<organism evidence="2 3">
    <name type="scientific">Puccinia striiformis</name>
    <dbReference type="NCBI Taxonomy" id="27350"/>
    <lineage>
        <taxon>Eukaryota</taxon>
        <taxon>Fungi</taxon>
        <taxon>Dikarya</taxon>
        <taxon>Basidiomycota</taxon>
        <taxon>Pucciniomycotina</taxon>
        <taxon>Pucciniomycetes</taxon>
        <taxon>Pucciniales</taxon>
        <taxon>Pucciniaceae</taxon>
        <taxon>Puccinia</taxon>
    </lineage>
</organism>
<evidence type="ECO:0000313" key="2">
    <source>
        <dbReference type="EMBL" id="POW17473.1"/>
    </source>
</evidence>
<dbReference type="GO" id="GO:0047560">
    <property type="term" value="F:3-dehydrosphinganine reductase activity"/>
    <property type="evidence" value="ECO:0007669"/>
    <property type="project" value="TreeGrafter"/>
</dbReference>
<reference evidence="3" key="2">
    <citation type="journal article" date="2018" name="BMC Genomics">
        <title>Genomic insights into host adaptation between the wheat stripe rust pathogen (Puccinia striiformis f. sp. tritici) and the barley stripe rust pathogen (Puccinia striiformis f. sp. hordei).</title>
        <authorList>
            <person name="Xia C."/>
            <person name="Wang M."/>
            <person name="Yin C."/>
            <person name="Cornejo O.E."/>
            <person name="Hulbert S.H."/>
            <person name="Chen X."/>
        </authorList>
    </citation>
    <scope>NUCLEOTIDE SEQUENCE [LARGE SCALE GENOMIC DNA]</scope>
    <source>
        <strain evidence="3">93TX-2</strain>
    </source>
</reference>
<dbReference type="InterPro" id="IPR002347">
    <property type="entry name" value="SDR_fam"/>
</dbReference>
<dbReference type="OrthoDB" id="10267115at2759"/>
<dbReference type="GO" id="GO:0030148">
    <property type="term" value="P:sphingolipid biosynthetic process"/>
    <property type="evidence" value="ECO:0007669"/>
    <property type="project" value="TreeGrafter"/>
</dbReference>
<reference evidence="2 3" key="1">
    <citation type="submission" date="2017-12" db="EMBL/GenBank/DDBJ databases">
        <title>Gene loss provides genomic basis for host adaptation in cereal stripe rust fungi.</title>
        <authorList>
            <person name="Xia C."/>
        </authorList>
    </citation>
    <scope>NUCLEOTIDE SEQUENCE [LARGE SCALE GENOMIC DNA]</scope>
    <source>
        <strain evidence="2 3">93TX-2</strain>
    </source>
</reference>
<feature type="transmembrane region" description="Helical" evidence="1">
    <location>
        <begin position="222"/>
        <end position="241"/>
    </location>
</feature>
<dbReference type="AlphaFoldDB" id="A0A2S4W6T2"/>